<feature type="region of interest" description="Disordered" evidence="1">
    <location>
        <begin position="1"/>
        <end position="51"/>
    </location>
</feature>
<reference evidence="2" key="1">
    <citation type="submission" date="2020-02" db="EMBL/GenBank/DDBJ databases">
        <authorList>
            <person name="Meier V. D."/>
        </authorList>
    </citation>
    <scope>NUCLEOTIDE SEQUENCE</scope>
    <source>
        <strain evidence="2">AVDCRST_MAG59</strain>
    </source>
</reference>
<evidence type="ECO:0000256" key="1">
    <source>
        <dbReference type="SAM" id="MobiDB-lite"/>
    </source>
</evidence>
<feature type="compositionally biased region" description="Polar residues" evidence="1">
    <location>
        <begin position="32"/>
        <end position="45"/>
    </location>
</feature>
<gene>
    <name evidence="2" type="ORF">AVDCRST_MAG59-4178</name>
</gene>
<organism evidence="2">
    <name type="scientific">uncultured Thermomicrobiales bacterium</name>
    <dbReference type="NCBI Taxonomy" id="1645740"/>
    <lineage>
        <taxon>Bacteria</taxon>
        <taxon>Pseudomonadati</taxon>
        <taxon>Thermomicrobiota</taxon>
        <taxon>Thermomicrobia</taxon>
        <taxon>Thermomicrobiales</taxon>
        <taxon>environmental samples</taxon>
    </lineage>
</organism>
<feature type="compositionally biased region" description="Low complexity" evidence="1">
    <location>
        <begin position="1"/>
        <end position="11"/>
    </location>
</feature>
<feature type="non-terminal residue" evidence="2">
    <location>
        <position position="1"/>
    </location>
</feature>
<protein>
    <submittedName>
        <fullName evidence="2">Uncharacterized protein</fullName>
    </submittedName>
</protein>
<proteinExistence type="predicted"/>
<dbReference type="AlphaFoldDB" id="A0A6J4VFQ1"/>
<feature type="non-terminal residue" evidence="2">
    <location>
        <position position="51"/>
    </location>
</feature>
<dbReference type="EMBL" id="CADCWF010000300">
    <property type="protein sequence ID" value="CAA9575931.1"/>
    <property type="molecule type" value="Genomic_DNA"/>
</dbReference>
<accession>A0A6J4VFQ1</accession>
<evidence type="ECO:0000313" key="2">
    <source>
        <dbReference type="EMBL" id="CAA9575931.1"/>
    </source>
</evidence>
<name>A0A6J4VFQ1_9BACT</name>
<sequence>WCRPSAARTSRPSPPEARAGRMTIAGGRTIEQETGSAQARTNPLASSVPRR</sequence>